<dbReference type="InterPro" id="IPR003593">
    <property type="entry name" value="AAA+_ATPase"/>
</dbReference>
<protein>
    <submittedName>
        <fullName evidence="6">ABC transporter</fullName>
    </submittedName>
</protein>
<evidence type="ECO:0000256" key="4">
    <source>
        <dbReference type="SAM" id="MobiDB-lite"/>
    </source>
</evidence>
<keyword evidence="3" id="KW-0067">ATP-binding</keyword>
<dbReference type="PROSITE" id="PS00211">
    <property type="entry name" value="ABC_TRANSPORTER_1"/>
    <property type="match status" value="1"/>
</dbReference>
<reference evidence="6 7" key="1">
    <citation type="journal article" date="2017" name="Elife">
        <title>Extensive horizontal gene transfer in cheese-associated bacteria.</title>
        <authorList>
            <person name="Bonham K.S."/>
            <person name="Wolfe B.E."/>
            <person name="Dutton R.J."/>
        </authorList>
    </citation>
    <scope>NUCLEOTIDE SEQUENCE [LARGE SCALE GENOMIC DNA]</scope>
    <source>
        <strain evidence="6 7">341_9</strain>
    </source>
</reference>
<dbReference type="Gene3D" id="3.40.50.300">
    <property type="entry name" value="P-loop containing nucleotide triphosphate hydrolases"/>
    <property type="match status" value="1"/>
</dbReference>
<evidence type="ECO:0000256" key="1">
    <source>
        <dbReference type="ARBA" id="ARBA00022448"/>
    </source>
</evidence>
<dbReference type="Proteomes" id="UP000218598">
    <property type="component" value="Unassembled WGS sequence"/>
</dbReference>
<feature type="domain" description="ABC transporter" evidence="5">
    <location>
        <begin position="3"/>
        <end position="237"/>
    </location>
</feature>
<accession>A0A2A3YG31</accession>
<proteinExistence type="predicted"/>
<keyword evidence="7" id="KW-1185">Reference proteome</keyword>
<dbReference type="AlphaFoldDB" id="A0A2A3YG31"/>
<dbReference type="RefSeq" id="WP_096166028.1">
    <property type="nucleotide sequence ID" value="NZ_JBQCXU010000020.1"/>
</dbReference>
<dbReference type="GO" id="GO:0005524">
    <property type="term" value="F:ATP binding"/>
    <property type="evidence" value="ECO:0007669"/>
    <property type="project" value="UniProtKB-KW"/>
</dbReference>
<gene>
    <name evidence="6" type="ORF">CIK66_14630</name>
</gene>
<evidence type="ECO:0000313" key="6">
    <source>
        <dbReference type="EMBL" id="PCC38270.1"/>
    </source>
</evidence>
<dbReference type="FunFam" id="3.40.50.300:FF:000134">
    <property type="entry name" value="Iron-enterobactin ABC transporter ATP-binding protein"/>
    <property type="match status" value="1"/>
</dbReference>
<dbReference type="InterPro" id="IPR027417">
    <property type="entry name" value="P-loop_NTPase"/>
</dbReference>
<feature type="compositionally biased region" description="Polar residues" evidence="4">
    <location>
        <begin position="300"/>
        <end position="309"/>
    </location>
</feature>
<feature type="region of interest" description="Disordered" evidence="4">
    <location>
        <begin position="283"/>
        <end position="309"/>
    </location>
</feature>
<comment type="caution">
    <text evidence="6">The sequence shown here is derived from an EMBL/GenBank/DDBJ whole genome shotgun (WGS) entry which is preliminary data.</text>
</comment>
<evidence type="ECO:0000313" key="7">
    <source>
        <dbReference type="Proteomes" id="UP000218598"/>
    </source>
</evidence>
<dbReference type="PANTHER" id="PTHR42794:SF2">
    <property type="entry name" value="ABC TRANSPORTER ATP-BINDING PROTEIN"/>
    <property type="match status" value="1"/>
</dbReference>
<keyword evidence="1" id="KW-0813">Transport</keyword>
<dbReference type="SMART" id="SM00382">
    <property type="entry name" value="AAA"/>
    <property type="match status" value="1"/>
</dbReference>
<dbReference type="PANTHER" id="PTHR42794">
    <property type="entry name" value="HEMIN IMPORT ATP-BINDING PROTEIN HMUV"/>
    <property type="match status" value="1"/>
</dbReference>
<dbReference type="OrthoDB" id="5296765at2"/>
<feature type="compositionally biased region" description="Polar residues" evidence="4">
    <location>
        <begin position="285"/>
        <end position="294"/>
    </location>
</feature>
<dbReference type="InterPro" id="IPR017871">
    <property type="entry name" value="ABC_transporter-like_CS"/>
</dbReference>
<dbReference type="Pfam" id="PF00005">
    <property type="entry name" value="ABC_tran"/>
    <property type="match status" value="1"/>
</dbReference>
<dbReference type="CDD" id="cd03214">
    <property type="entry name" value="ABC_Iron-Siderophores_B12_Hemin"/>
    <property type="match status" value="1"/>
</dbReference>
<dbReference type="GeneID" id="95328175"/>
<evidence type="ECO:0000256" key="2">
    <source>
        <dbReference type="ARBA" id="ARBA00022741"/>
    </source>
</evidence>
<name>A0A2A3YG31_9MICO</name>
<dbReference type="PROSITE" id="PS50893">
    <property type="entry name" value="ABC_TRANSPORTER_2"/>
    <property type="match status" value="1"/>
</dbReference>
<dbReference type="GO" id="GO:0016887">
    <property type="term" value="F:ATP hydrolysis activity"/>
    <property type="evidence" value="ECO:0007669"/>
    <property type="project" value="InterPro"/>
</dbReference>
<evidence type="ECO:0000256" key="3">
    <source>
        <dbReference type="ARBA" id="ARBA00022840"/>
    </source>
</evidence>
<keyword evidence="2" id="KW-0547">Nucleotide-binding</keyword>
<dbReference type="EMBL" id="NRGR01000024">
    <property type="protein sequence ID" value="PCC38270.1"/>
    <property type="molecule type" value="Genomic_DNA"/>
</dbReference>
<dbReference type="InterPro" id="IPR003439">
    <property type="entry name" value="ABC_transporter-like_ATP-bd"/>
</dbReference>
<evidence type="ECO:0000259" key="5">
    <source>
        <dbReference type="PROSITE" id="PS50893"/>
    </source>
</evidence>
<organism evidence="6 7">
    <name type="scientific">Brachybacterium alimentarium</name>
    <dbReference type="NCBI Taxonomy" id="47845"/>
    <lineage>
        <taxon>Bacteria</taxon>
        <taxon>Bacillati</taxon>
        <taxon>Actinomycetota</taxon>
        <taxon>Actinomycetes</taxon>
        <taxon>Micrococcales</taxon>
        <taxon>Dermabacteraceae</taxon>
        <taxon>Brachybacterium</taxon>
    </lineage>
</organism>
<dbReference type="SUPFAM" id="SSF52540">
    <property type="entry name" value="P-loop containing nucleoside triphosphate hydrolases"/>
    <property type="match status" value="1"/>
</dbReference>
<sequence length="309" mass="33011">MSLTVDHLSFSYGTRKILDDLSFEVAPGAFCALLGPNGSGKSTLVKAIAGVHRARSGRVAVEGRETAGMGRRELAKVVGYVPQAGDAPFDLSVREAVMLGRTPHFGLAPRAEDRARVEESIVRMGLEELAERSMSELSGGQAQRALIARALAQDTRVLLLDEPTSALDLRYQIETLQLVRQITREEGISALIAIHDLNHAARYCDQVIVLHDGRITADGAPAEALSAPVLRTVYEVDVEVAVGEEGVEVRPRVDAEGFTRTGSRLDELEADGTVRAGRIVGAGQTVHSGQTARSVRTEQPAATSTAAAR</sequence>